<evidence type="ECO:0000256" key="9">
    <source>
        <dbReference type="ARBA" id="ARBA00039733"/>
    </source>
</evidence>
<feature type="transmembrane region" description="Helical" evidence="10">
    <location>
        <begin position="53"/>
        <end position="77"/>
    </location>
</feature>
<evidence type="ECO:0000256" key="1">
    <source>
        <dbReference type="ARBA" id="ARBA00004141"/>
    </source>
</evidence>
<evidence type="ECO:0000256" key="11">
    <source>
        <dbReference type="RuleBase" id="RU000537"/>
    </source>
</evidence>
<evidence type="ECO:0000256" key="5">
    <source>
        <dbReference type="ARBA" id="ARBA00022927"/>
    </source>
</evidence>
<sequence>MLFALAMLALFRVGQILPAPGVDVTAVQQCLSGANGGALDMLQLFSGGAMLKLSVFALGVIPYITASIVVQLLTVIIPRLEALRKEGGQGQAKITQYTRYLTVGLALPHATTVVALARNGQIFPSCTRPVLHDDGVWAATLIVAVMVAGACVTMWLGELITDRGVGNGISLLVFTQVVAVFPSYMSNILKVNPFALVVMLVAGVFLMAAVVFMEQGQRRVPVQYAKRMVGRRSYGGSTTYLPLKVNQAGIVPVIFTSSMLMLPNLVVQFTGGTGPVAELVSRYLVSGDHPVYMTLYFLLIVAFTYFYVSITFNPVEVAESMKRNGGFVPGIRPGRPTAEYLGFVLSRLTAPGALYLGVLSLIPIVAFIVLRDPSSQQNFPFGGASILIMVGVGLDTVKQIEAQVGQREYKGFLREPRARI</sequence>
<protein>
    <recommendedName>
        <fullName evidence="9 10">Protein translocase subunit SecY</fullName>
    </recommendedName>
</protein>
<comment type="function">
    <text evidence="10 11">The central subunit of the protein translocation channel SecYEG. Consists of two halves formed by TMs 1-5 and 6-10. These two domains form a lateral gate at the front which open onto the bilayer between TMs 2 and 7, and are clamped together by SecE at the back. The channel is closed by both a pore ring composed of hydrophobic SecY resides and a short helix (helix 2A) on the extracellular side of the membrane which forms a plug. The plug probably moves laterally to allow the channel to open. The ring and the pore may move independently.</text>
</comment>
<dbReference type="EMBL" id="FNCN01000005">
    <property type="protein sequence ID" value="SDG52363.1"/>
    <property type="molecule type" value="Genomic_DNA"/>
</dbReference>
<dbReference type="PIRSF" id="PIRSF004557">
    <property type="entry name" value="SecY"/>
    <property type="match status" value="1"/>
</dbReference>
<keyword evidence="5 10" id="KW-0653">Protein transport</keyword>
<comment type="subcellular location">
    <subcellularLocation>
        <location evidence="10">Cell membrane</location>
        <topology evidence="10">Multi-pass membrane protein</topology>
    </subcellularLocation>
    <subcellularLocation>
        <location evidence="1 12">Membrane</location>
        <topology evidence="1 12">Multi-pass membrane protein</topology>
    </subcellularLocation>
</comment>
<dbReference type="GO" id="GO:0005886">
    <property type="term" value="C:plasma membrane"/>
    <property type="evidence" value="ECO:0007669"/>
    <property type="project" value="UniProtKB-SubCell"/>
</dbReference>
<proteinExistence type="inferred from homology"/>
<dbReference type="PRINTS" id="PR00303">
    <property type="entry name" value="SECYTRNLCASE"/>
</dbReference>
<dbReference type="Gene3D" id="1.10.3370.10">
    <property type="entry name" value="SecY subunit domain"/>
    <property type="match status" value="1"/>
</dbReference>
<evidence type="ECO:0000256" key="4">
    <source>
        <dbReference type="ARBA" id="ARBA00022692"/>
    </source>
</evidence>
<organism evidence="14 15">
    <name type="scientific">Sinosporangium album</name>
    <dbReference type="NCBI Taxonomy" id="504805"/>
    <lineage>
        <taxon>Bacteria</taxon>
        <taxon>Bacillati</taxon>
        <taxon>Actinomycetota</taxon>
        <taxon>Actinomycetes</taxon>
        <taxon>Streptosporangiales</taxon>
        <taxon>Streptosporangiaceae</taxon>
        <taxon>Sinosporangium</taxon>
    </lineage>
</organism>
<dbReference type="InterPro" id="IPR026593">
    <property type="entry name" value="SecY"/>
</dbReference>
<feature type="transmembrane region" description="Helical" evidence="10">
    <location>
        <begin position="352"/>
        <end position="370"/>
    </location>
</feature>
<evidence type="ECO:0000256" key="12">
    <source>
        <dbReference type="RuleBase" id="RU003484"/>
    </source>
</evidence>
<dbReference type="InterPro" id="IPR023201">
    <property type="entry name" value="SecY_dom_sf"/>
</dbReference>
<keyword evidence="6 10" id="KW-1133">Transmembrane helix</keyword>
<dbReference type="Proteomes" id="UP000198923">
    <property type="component" value="Unassembled WGS sequence"/>
</dbReference>
<accession>A0A1G7UXT6</accession>
<feature type="transmembrane region" description="Helical" evidence="10">
    <location>
        <begin position="168"/>
        <end position="185"/>
    </location>
</feature>
<keyword evidence="15" id="KW-1185">Reference proteome</keyword>
<dbReference type="InterPro" id="IPR030659">
    <property type="entry name" value="SecY_CS"/>
</dbReference>
<dbReference type="STRING" id="504805.SAMN05421505_10523"/>
<dbReference type="FunFam" id="1.10.3370.10:FF:000001">
    <property type="entry name" value="Preprotein translocase subunit SecY"/>
    <property type="match status" value="1"/>
</dbReference>
<dbReference type="HAMAP" id="MF_01465">
    <property type="entry name" value="SecY"/>
    <property type="match status" value="1"/>
</dbReference>
<evidence type="ECO:0000313" key="14">
    <source>
        <dbReference type="EMBL" id="SDG52363.1"/>
    </source>
</evidence>
<evidence type="ECO:0000256" key="3">
    <source>
        <dbReference type="ARBA" id="ARBA00022448"/>
    </source>
</evidence>
<comment type="subunit">
    <text evidence="10">Component of the Sec protein translocase complex. Heterotrimer consisting of SecY, SecE and SecG subunits. The heterotrimers can form oligomers, although 1 heterotrimer is thought to be able to translocate proteins. Interacts with the ribosome. Interacts with SecDF, and other proteins may be involved. Interacts with SecA.</text>
</comment>
<dbReference type="NCBIfam" id="TIGR00967">
    <property type="entry name" value="3a0501s007"/>
    <property type="match status" value="1"/>
</dbReference>
<dbReference type="GO" id="GO:0006605">
    <property type="term" value="P:protein targeting"/>
    <property type="evidence" value="ECO:0007669"/>
    <property type="project" value="UniProtKB-UniRule"/>
</dbReference>
<evidence type="ECO:0000256" key="2">
    <source>
        <dbReference type="ARBA" id="ARBA00005751"/>
    </source>
</evidence>
<dbReference type="InterPro" id="IPR002208">
    <property type="entry name" value="SecY/SEC61-alpha"/>
</dbReference>
<feature type="transmembrane region" description="Helical" evidence="10">
    <location>
        <begin position="97"/>
        <end position="116"/>
    </location>
</feature>
<comment type="similarity">
    <text evidence="2 10 13">Belongs to the SecY/SEC61-alpha family.</text>
</comment>
<evidence type="ECO:0000313" key="15">
    <source>
        <dbReference type="Proteomes" id="UP000198923"/>
    </source>
</evidence>
<keyword evidence="3 10" id="KW-0813">Transport</keyword>
<reference evidence="14 15" key="1">
    <citation type="submission" date="2016-10" db="EMBL/GenBank/DDBJ databases">
        <authorList>
            <person name="de Groot N.N."/>
        </authorList>
    </citation>
    <scope>NUCLEOTIDE SEQUENCE [LARGE SCALE GENOMIC DNA]</scope>
    <source>
        <strain evidence="14 15">CPCC 201354</strain>
    </source>
</reference>
<dbReference type="GO" id="GO:0065002">
    <property type="term" value="P:intracellular protein transmembrane transport"/>
    <property type="evidence" value="ECO:0007669"/>
    <property type="project" value="UniProtKB-UniRule"/>
</dbReference>
<keyword evidence="10" id="KW-1003">Cell membrane</keyword>
<feature type="transmembrane region" description="Helical" evidence="10">
    <location>
        <begin position="191"/>
        <end position="213"/>
    </location>
</feature>
<dbReference type="PROSITE" id="PS00756">
    <property type="entry name" value="SECY_2"/>
    <property type="match status" value="1"/>
</dbReference>
<evidence type="ECO:0000256" key="13">
    <source>
        <dbReference type="RuleBase" id="RU004349"/>
    </source>
</evidence>
<dbReference type="Pfam" id="PF00344">
    <property type="entry name" value="SecY"/>
    <property type="match status" value="1"/>
</dbReference>
<keyword evidence="4 10" id="KW-0812">Transmembrane</keyword>
<dbReference type="AlphaFoldDB" id="A0A1G7UXT6"/>
<dbReference type="GO" id="GO:0043952">
    <property type="term" value="P:protein transport by the Sec complex"/>
    <property type="evidence" value="ECO:0007669"/>
    <property type="project" value="UniProtKB-UniRule"/>
</dbReference>
<dbReference type="PANTHER" id="PTHR10906">
    <property type="entry name" value="SECY/SEC61-ALPHA FAMILY MEMBER"/>
    <property type="match status" value="1"/>
</dbReference>
<feature type="transmembrane region" description="Helical" evidence="10">
    <location>
        <begin position="136"/>
        <end position="156"/>
    </location>
</feature>
<dbReference type="PROSITE" id="PS00755">
    <property type="entry name" value="SECY_1"/>
    <property type="match status" value="1"/>
</dbReference>
<feature type="transmembrane region" description="Helical" evidence="10">
    <location>
        <begin position="291"/>
        <end position="312"/>
    </location>
</feature>
<dbReference type="SUPFAM" id="SSF103491">
    <property type="entry name" value="Preprotein translocase SecY subunit"/>
    <property type="match status" value="1"/>
</dbReference>
<name>A0A1G7UXT6_9ACTN</name>
<keyword evidence="8 10" id="KW-0472">Membrane</keyword>
<evidence type="ECO:0000256" key="6">
    <source>
        <dbReference type="ARBA" id="ARBA00022989"/>
    </source>
</evidence>
<comment type="caution">
    <text evidence="10">Lacks conserved residue(s) required for the propagation of feature annotation.</text>
</comment>
<evidence type="ECO:0000256" key="10">
    <source>
        <dbReference type="HAMAP-Rule" id="MF_01465"/>
    </source>
</evidence>
<gene>
    <name evidence="10" type="primary">secY</name>
    <name evidence="14" type="ORF">SAMN05421505_10523</name>
</gene>
<keyword evidence="7 10" id="KW-0811">Translocation</keyword>
<evidence type="ECO:0000256" key="7">
    <source>
        <dbReference type="ARBA" id="ARBA00023010"/>
    </source>
</evidence>
<evidence type="ECO:0000256" key="8">
    <source>
        <dbReference type="ARBA" id="ARBA00023136"/>
    </source>
</evidence>